<feature type="region of interest" description="Disordered" evidence="1">
    <location>
        <begin position="158"/>
        <end position="249"/>
    </location>
</feature>
<reference evidence="2 3" key="1">
    <citation type="journal article" date="2011" name="Science">
        <title>The ecoresponsive genome of Daphnia pulex.</title>
        <authorList>
            <person name="Colbourne J.K."/>
            <person name="Pfrender M.E."/>
            <person name="Gilbert D."/>
            <person name="Thomas W.K."/>
            <person name="Tucker A."/>
            <person name="Oakley T.H."/>
            <person name="Tokishita S."/>
            <person name="Aerts A."/>
            <person name="Arnold G.J."/>
            <person name="Basu M.K."/>
            <person name="Bauer D.J."/>
            <person name="Caceres C.E."/>
            <person name="Carmel L."/>
            <person name="Casola C."/>
            <person name="Choi J.H."/>
            <person name="Detter J.C."/>
            <person name="Dong Q."/>
            <person name="Dusheyko S."/>
            <person name="Eads B.D."/>
            <person name="Frohlich T."/>
            <person name="Geiler-Samerotte K.A."/>
            <person name="Gerlach D."/>
            <person name="Hatcher P."/>
            <person name="Jogdeo S."/>
            <person name="Krijgsveld J."/>
            <person name="Kriventseva E.V."/>
            <person name="Kultz D."/>
            <person name="Laforsch C."/>
            <person name="Lindquist E."/>
            <person name="Lopez J."/>
            <person name="Manak J.R."/>
            <person name="Muller J."/>
            <person name="Pangilinan J."/>
            <person name="Patwardhan R.P."/>
            <person name="Pitluck S."/>
            <person name="Pritham E.J."/>
            <person name="Rechtsteiner A."/>
            <person name="Rho M."/>
            <person name="Rogozin I.B."/>
            <person name="Sakarya O."/>
            <person name="Salamov A."/>
            <person name="Schaack S."/>
            <person name="Shapiro H."/>
            <person name="Shiga Y."/>
            <person name="Skalitzky C."/>
            <person name="Smith Z."/>
            <person name="Souvorov A."/>
            <person name="Sung W."/>
            <person name="Tang Z."/>
            <person name="Tsuchiya D."/>
            <person name="Tu H."/>
            <person name="Vos H."/>
            <person name="Wang M."/>
            <person name="Wolf Y.I."/>
            <person name="Yamagata H."/>
            <person name="Yamada T."/>
            <person name="Ye Y."/>
            <person name="Shaw J.R."/>
            <person name="Andrews J."/>
            <person name="Crease T.J."/>
            <person name="Tang H."/>
            <person name="Lucas S.M."/>
            <person name="Robertson H.M."/>
            <person name="Bork P."/>
            <person name="Koonin E.V."/>
            <person name="Zdobnov E.M."/>
            <person name="Grigoriev I.V."/>
            <person name="Lynch M."/>
            <person name="Boore J.L."/>
        </authorList>
    </citation>
    <scope>NUCLEOTIDE SEQUENCE [LARGE SCALE GENOMIC DNA]</scope>
</reference>
<dbReference type="PhylomeDB" id="E9HSW9"/>
<keyword evidence="3" id="KW-1185">Reference proteome</keyword>
<dbReference type="AlphaFoldDB" id="E9HSW9"/>
<feature type="compositionally biased region" description="Polar residues" evidence="1">
    <location>
        <begin position="223"/>
        <end position="239"/>
    </location>
</feature>
<protein>
    <submittedName>
        <fullName evidence="2">Uncharacterized protein</fullName>
    </submittedName>
</protein>
<accession>E9HSW9</accession>
<evidence type="ECO:0000313" key="3">
    <source>
        <dbReference type="Proteomes" id="UP000000305"/>
    </source>
</evidence>
<evidence type="ECO:0000256" key="1">
    <source>
        <dbReference type="SAM" id="MobiDB-lite"/>
    </source>
</evidence>
<sequence length="270" mass="30519">MGDLARNTSFVYPMGNSRNIRGHTANTQKRYFEKRRSKTVASARKWCIKQKKDYRLNTNFQHPINSSHPKTLLEINMEMEDEAAAPVYNLRPRPAQINADDVAFLATSKQKLFVSTREEDLQPPVEEVEVEVVEGGGGGDRRRHYPRLVVQTRDSRIPGHSRFASVTRSRGRRRNQTTLTTKNEEEIGLYNPVGIRKNERGGRLEHVQPSPITGGHRKPPATQGPSASARNGRGSTTKHGPNPAVDFRCGIENSMQHLMQEQILDTEDED</sequence>
<dbReference type="KEGG" id="dpx:DAPPUDRAFT_117509"/>
<name>E9HSW9_DAPPU</name>
<dbReference type="InParanoid" id="E9HSW9"/>
<gene>
    <name evidence="2" type="ORF">DAPPUDRAFT_117509</name>
</gene>
<evidence type="ECO:0000313" key="2">
    <source>
        <dbReference type="EMBL" id="EFX65166.1"/>
    </source>
</evidence>
<feature type="compositionally biased region" description="Basic and acidic residues" evidence="1">
    <location>
        <begin position="196"/>
        <end position="206"/>
    </location>
</feature>
<organism evidence="2 3">
    <name type="scientific">Daphnia pulex</name>
    <name type="common">Water flea</name>
    <dbReference type="NCBI Taxonomy" id="6669"/>
    <lineage>
        <taxon>Eukaryota</taxon>
        <taxon>Metazoa</taxon>
        <taxon>Ecdysozoa</taxon>
        <taxon>Arthropoda</taxon>
        <taxon>Crustacea</taxon>
        <taxon>Branchiopoda</taxon>
        <taxon>Diplostraca</taxon>
        <taxon>Cladocera</taxon>
        <taxon>Anomopoda</taxon>
        <taxon>Daphniidae</taxon>
        <taxon>Daphnia</taxon>
    </lineage>
</organism>
<dbReference type="EMBL" id="GL732759">
    <property type="protein sequence ID" value="EFX65166.1"/>
    <property type="molecule type" value="Genomic_DNA"/>
</dbReference>
<dbReference type="Proteomes" id="UP000000305">
    <property type="component" value="Unassembled WGS sequence"/>
</dbReference>
<dbReference type="HOGENOM" id="CLU_1031580_0_0_1"/>
<proteinExistence type="predicted"/>